<evidence type="ECO:0000313" key="7">
    <source>
        <dbReference type="EMBL" id="GAA5808068.1"/>
    </source>
</evidence>
<evidence type="ECO:0000256" key="2">
    <source>
        <dbReference type="ARBA" id="ARBA00022723"/>
    </source>
</evidence>
<sequence length="261" mass="28836">MSTENNTFTVWASIKKDLNPLEQVVINLKQWNKDSIELNVTHCGVCGSNIHTLEEEWGPIEYPCVAGHEIIGIVSSIGSNFCNVKVGDRAGVGPQSSSCHQCEFCLNSQENMCQDSVMYTYQSNWPNGDRAFGGYADKWRGDYRFVFKVPDSMSSRVAASFFCAGIIAYAPLKHSNIIPNKSVIRVMGIGGLGHYGIQFAKGFGAKVIGISHSEVKRDIAFQIGCDEYLNSSDKDAMSKYQNQLTHILCTGTGSDFEFIRN</sequence>
<evidence type="ECO:0000256" key="3">
    <source>
        <dbReference type="ARBA" id="ARBA00022833"/>
    </source>
</evidence>
<dbReference type="SUPFAM" id="SSF50129">
    <property type="entry name" value="GroES-like"/>
    <property type="match status" value="1"/>
</dbReference>
<protein>
    <recommendedName>
        <fullName evidence="9">Alcohol dehydrogenase</fullName>
    </recommendedName>
</protein>
<evidence type="ECO:0000256" key="4">
    <source>
        <dbReference type="ARBA" id="ARBA00023002"/>
    </source>
</evidence>
<dbReference type="InterPro" id="IPR011032">
    <property type="entry name" value="GroES-like_sf"/>
</dbReference>
<feature type="domain" description="Alcohol dehydrogenase-like C-terminal" evidence="5">
    <location>
        <begin position="191"/>
        <end position="241"/>
    </location>
</feature>
<evidence type="ECO:0000313" key="8">
    <source>
        <dbReference type="Proteomes" id="UP001473302"/>
    </source>
</evidence>
<dbReference type="PANTHER" id="PTHR42683">
    <property type="entry name" value="ALDEHYDE REDUCTASE"/>
    <property type="match status" value="1"/>
</dbReference>
<comment type="cofactor">
    <cofactor evidence="1">
        <name>Zn(2+)</name>
        <dbReference type="ChEBI" id="CHEBI:29105"/>
    </cofactor>
</comment>
<dbReference type="EMBL" id="BAABUK010000003">
    <property type="protein sequence ID" value="GAA5808068.1"/>
    <property type="molecule type" value="Genomic_DNA"/>
</dbReference>
<organism evidence="7 8">
    <name type="scientific">Mucor flavus</name>
    <dbReference type="NCBI Taxonomy" id="439312"/>
    <lineage>
        <taxon>Eukaryota</taxon>
        <taxon>Fungi</taxon>
        <taxon>Fungi incertae sedis</taxon>
        <taxon>Mucoromycota</taxon>
        <taxon>Mucoromycotina</taxon>
        <taxon>Mucoromycetes</taxon>
        <taxon>Mucorales</taxon>
        <taxon>Mucorineae</taxon>
        <taxon>Mucoraceae</taxon>
        <taxon>Mucor</taxon>
    </lineage>
</organism>
<evidence type="ECO:0000256" key="1">
    <source>
        <dbReference type="ARBA" id="ARBA00001947"/>
    </source>
</evidence>
<dbReference type="InterPro" id="IPR036291">
    <property type="entry name" value="NAD(P)-bd_dom_sf"/>
</dbReference>
<gene>
    <name evidence="7" type="ORF">MFLAVUS_001450</name>
</gene>
<evidence type="ECO:0000259" key="6">
    <source>
        <dbReference type="Pfam" id="PF08240"/>
    </source>
</evidence>
<dbReference type="InterPro" id="IPR013154">
    <property type="entry name" value="ADH-like_N"/>
</dbReference>
<keyword evidence="4" id="KW-0560">Oxidoreductase</keyword>
<name>A0ABP9YMH1_9FUNG</name>
<dbReference type="SUPFAM" id="SSF51735">
    <property type="entry name" value="NAD(P)-binding Rossmann-fold domains"/>
    <property type="match status" value="1"/>
</dbReference>
<keyword evidence="3" id="KW-0862">Zinc</keyword>
<dbReference type="Gene3D" id="3.90.180.10">
    <property type="entry name" value="Medium-chain alcohol dehydrogenases, catalytic domain"/>
    <property type="match status" value="1"/>
</dbReference>
<dbReference type="InterPro" id="IPR013149">
    <property type="entry name" value="ADH-like_C"/>
</dbReference>
<evidence type="ECO:0000259" key="5">
    <source>
        <dbReference type="Pfam" id="PF00107"/>
    </source>
</evidence>
<comment type="caution">
    <text evidence="7">The sequence shown here is derived from an EMBL/GenBank/DDBJ whole genome shotgun (WGS) entry which is preliminary data.</text>
</comment>
<feature type="domain" description="Alcohol dehydrogenase-like N-terminal" evidence="6">
    <location>
        <begin position="34"/>
        <end position="151"/>
    </location>
</feature>
<keyword evidence="2" id="KW-0479">Metal-binding</keyword>
<dbReference type="InterPro" id="IPR047109">
    <property type="entry name" value="CAD-like"/>
</dbReference>
<accession>A0ABP9YMH1</accession>
<proteinExistence type="predicted"/>
<keyword evidence="8" id="KW-1185">Reference proteome</keyword>
<dbReference type="Proteomes" id="UP001473302">
    <property type="component" value="Unassembled WGS sequence"/>
</dbReference>
<evidence type="ECO:0008006" key="9">
    <source>
        <dbReference type="Google" id="ProtNLM"/>
    </source>
</evidence>
<reference evidence="7 8" key="1">
    <citation type="submission" date="2024-04" db="EMBL/GenBank/DDBJ databases">
        <title>genome sequences of Mucor flavus KT1a and Helicostylum pulchrum KT1b strains isolated from the surface of a dry-aged beef.</title>
        <authorList>
            <person name="Toyotome T."/>
            <person name="Hosono M."/>
            <person name="Torimaru M."/>
            <person name="Fukuda K."/>
            <person name="Mikami N."/>
        </authorList>
    </citation>
    <scope>NUCLEOTIDE SEQUENCE [LARGE SCALE GENOMIC DNA]</scope>
    <source>
        <strain evidence="7 8">KT1a</strain>
    </source>
</reference>
<dbReference type="Pfam" id="PF08240">
    <property type="entry name" value="ADH_N"/>
    <property type="match status" value="1"/>
</dbReference>
<dbReference type="Pfam" id="PF00107">
    <property type="entry name" value="ADH_zinc_N"/>
    <property type="match status" value="1"/>
</dbReference>
<dbReference type="Gene3D" id="3.40.50.720">
    <property type="entry name" value="NAD(P)-binding Rossmann-like Domain"/>
    <property type="match status" value="1"/>
</dbReference>